<keyword evidence="2" id="KW-0472">Membrane</keyword>
<name>A0A934K9F3_9BACT</name>
<evidence type="ECO:0000259" key="3">
    <source>
        <dbReference type="Pfam" id="PF03703"/>
    </source>
</evidence>
<keyword evidence="5" id="KW-1185">Reference proteome</keyword>
<evidence type="ECO:0000256" key="2">
    <source>
        <dbReference type="SAM" id="Phobius"/>
    </source>
</evidence>
<evidence type="ECO:0000256" key="1">
    <source>
        <dbReference type="SAM" id="MobiDB-lite"/>
    </source>
</evidence>
<proteinExistence type="predicted"/>
<gene>
    <name evidence="4" type="ORF">JF922_08695</name>
</gene>
<protein>
    <submittedName>
        <fullName evidence="4">PH domain-containing protein</fullName>
    </submittedName>
</protein>
<dbReference type="PANTHER" id="PTHR34473">
    <property type="entry name" value="UPF0699 TRANSMEMBRANE PROTEIN YDBS"/>
    <property type="match status" value="1"/>
</dbReference>
<keyword evidence="2" id="KW-1133">Transmembrane helix</keyword>
<organism evidence="4 5">
    <name type="scientific">Candidatus Nephthysia bennettiae</name>
    <dbReference type="NCBI Taxonomy" id="3127016"/>
    <lineage>
        <taxon>Bacteria</taxon>
        <taxon>Bacillati</taxon>
        <taxon>Candidatus Dormiibacterota</taxon>
        <taxon>Candidatus Dormibacteria</taxon>
        <taxon>Candidatus Dormibacterales</taxon>
        <taxon>Candidatus Dormibacteraceae</taxon>
        <taxon>Candidatus Nephthysia</taxon>
    </lineage>
</organism>
<dbReference type="PANTHER" id="PTHR34473:SF3">
    <property type="entry name" value="TRANSMEMBRANE PROTEIN-RELATED"/>
    <property type="match status" value="1"/>
</dbReference>
<reference evidence="4" key="1">
    <citation type="submission" date="2020-10" db="EMBL/GenBank/DDBJ databases">
        <title>Ca. Dormibacterota MAGs.</title>
        <authorList>
            <person name="Montgomery K."/>
        </authorList>
    </citation>
    <scope>NUCLEOTIDE SEQUENCE [LARGE SCALE GENOMIC DNA]</scope>
    <source>
        <strain evidence="4">SC8812_S17_10</strain>
    </source>
</reference>
<feature type="transmembrane region" description="Helical" evidence="2">
    <location>
        <begin position="68"/>
        <end position="88"/>
    </location>
</feature>
<evidence type="ECO:0000313" key="5">
    <source>
        <dbReference type="Proteomes" id="UP000612893"/>
    </source>
</evidence>
<dbReference type="AlphaFoldDB" id="A0A934K9F3"/>
<dbReference type="InterPro" id="IPR005182">
    <property type="entry name" value="YdbS-like_PH"/>
</dbReference>
<dbReference type="Pfam" id="PF03703">
    <property type="entry name" value="bPH_2"/>
    <property type="match status" value="1"/>
</dbReference>
<accession>A0A934K9F3</accession>
<evidence type="ECO:0000313" key="4">
    <source>
        <dbReference type="EMBL" id="MBJ7598148.1"/>
    </source>
</evidence>
<feature type="domain" description="YdbS-like PH" evidence="3">
    <location>
        <begin position="95"/>
        <end position="171"/>
    </location>
</feature>
<comment type="caution">
    <text evidence="4">The sequence shown here is derived from an EMBL/GenBank/DDBJ whole genome shotgun (WGS) entry which is preliminary data.</text>
</comment>
<keyword evidence="2" id="KW-0812">Transmembrane</keyword>
<dbReference type="Proteomes" id="UP000612893">
    <property type="component" value="Unassembled WGS sequence"/>
</dbReference>
<feature type="region of interest" description="Disordered" evidence="1">
    <location>
        <begin position="1"/>
        <end position="27"/>
    </location>
</feature>
<feature type="compositionally biased region" description="Low complexity" evidence="1">
    <location>
        <begin position="13"/>
        <end position="25"/>
    </location>
</feature>
<dbReference type="EMBL" id="JAEKNR010000097">
    <property type="protein sequence ID" value="MBJ7598148.1"/>
    <property type="molecule type" value="Genomic_DNA"/>
</dbReference>
<feature type="transmembrane region" description="Helical" evidence="2">
    <location>
        <begin position="37"/>
        <end position="62"/>
    </location>
</feature>
<sequence>MWHRELVDRPLSGAPADQAPGAAPQLRPPHNLVSPRAVWYWTVRALGGWVVVLLVQVAWMLVLRDGELRWHVIALAITIVLAAAHLIVMPQWRFRVHRWEVTAKAVYTQAGWFSQERRIAPISRIQTVDTERGPLEQLFGLSNVTVTTASAAGPLKIHGLDRDRAQKVVDELAVAIESTRGDAT</sequence>